<gene>
    <name evidence="1" type="ORF">SMRZ_LOCUS16976</name>
</gene>
<proteinExistence type="predicted"/>
<keyword evidence="2" id="KW-1185">Reference proteome</keyword>
<dbReference type="EMBL" id="UZAI01017263">
    <property type="protein sequence ID" value="VDP22618.1"/>
    <property type="molecule type" value="Genomic_DNA"/>
</dbReference>
<name>A0A183MLQ1_9TREM</name>
<reference evidence="1 2" key="1">
    <citation type="submission" date="2018-11" db="EMBL/GenBank/DDBJ databases">
        <authorList>
            <consortium name="Pathogen Informatics"/>
        </authorList>
    </citation>
    <scope>NUCLEOTIDE SEQUENCE [LARGE SCALE GENOMIC DNA]</scope>
    <source>
        <strain evidence="1 2">Zambia</strain>
    </source>
</reference>
<evidence type="ECO:0000313" key="2">
    <source>
        <dbReference type="Proteomes" id="UP000277204"/>
    </source>
</evidence>
<evidence type="ECO:0000313" key="1">
    <source>
        <dbReference type="EMBL" id="VDP22618.1"/>
    </source>
</evidence>
<accession>A0A183MLQ1</accession>
<protein>
    <submittedName>
        <fullName evidence="1">Uncharacterized protein</fullName>
    </submittedName>
</protein>
<sequence length="160" mass="17696">MKTSTSGGKAQNTMDSFDADTTAITNSITLDGKVLREEVDSFTYLDSIIDEQGGSDADANERIGKVGSAFSQLENMCNWKQLSTNIKVRNSNTNVDRALLYGAGTCRPTTTIIKKIQLSIKHLFMQGSISNSNNNNDNNKKDIVLCQLNCRQFKMYIILV</sequence>
<organism evidence="1 2">
    <name type="scientific">Schistosoma margrebowiei</name>
    <dbReference type="NCBI Taxonomy" id="48269"/>
    <lineage>
        <taxon>Eukaryota</taxon>
        <taxon>Metazoa</taxon>
        <taxon>Spiralia</taxon>
        <taxon>Lophotrochozoa</taxon>
        <taxon>Platyhelminthes</taxon>
        <taxon>Trematoda</taxon>
        <taxon>Digenea</taxon>
        <taxon>Strigeidida</taxon>
        <taxon>Schistosomatoidea</taxon>
        <taxon>Schistosomatidae</taxon>
        <taxon>Schistosoma</taxon>
    </lineage>
</organism>
<dbReference type="Proteomes" id="UP000277204">
    <property type="component" value="Unassembled WGS sequence"/>
</dbReference>
<dbReference type="AlphaFoldDB" id="A0A183MLQ1"/>